<dbReference type="EMBL" id="MSZX01000001">
    <property type="protein sequence ID" value="OPA81123.1"/>
    <property type="molecule type" value="Genomic_DNA"/>
</dbReference>
<proteinExistence type="predicted"/>
<sequence length="103" mass="12501">MTNFELDERLGIHVPALQQEWDQFSTQERERILYKWEEIRGTIPNRIFDLEQMINYKQDQLFDEDDFEKSCQLNAEIAELASQINDLHIWYRVNQDVRSKVHS</sequence>
<evidence type="ECO:0000313" key="1">
    <source>
        <dbReference type="EMBL" id="OPA81123.1"/>
    </source>
</evidence>
<dbReference type="OrthoDB" id="2989999at2"/>
<keyword evidence="2" id="KW-1185">Reference proteome</keyword>
<gene>
    <name evidence="1" type="ORF">BVG16_01935</name>
</gene>
<evidence type="ECO:0000313" key="2">
    <source>
        <dbReference type="Proteomes" id="UP000190188"/>
    </source>
</evidence>
<accession>A0A1T2XN56</accession>
<dbReference type="STRING" id="1324314.BVG16_01935"/>
<dbReference type="AlphaFoldDB" id="A0A1T2XN56"/>
<dbReference type="Proteomes" id="UP000190188">
    <property type="component" value="Unassembled WGS sequence"/>
</dbReference>
<name>A0A1T2XN56_9BACL</name>
<dbReference type="RefSeq" id="WP_078496848.1">
    <property type="nucleotide sequence ID" value="NZ_MSZX01000001.1"/>
</dbReference>
<evidence type="ECO:0008006" key="3">
    <source>
        <dbReference type="Google" id="ProtNLM"/>
    </source>
</evidence>
<comment type="caution">
    <text evidence="1">The sequence shown here is derived from an EMBL/GenBank/DDBJ whole genome shotgun (WGS) entry which is preliminary data.</text>
</comment>
<reference evidence="1 2" key="1">
    <citation type="submission" date="2017-01" db="EMBL/GenBank/DDBJ databases">
        <title>Genome analysis of Paenibacillus selenitrireducens ES3-24.</title>
        <authorList>
            <person name="Xu D."/>
            <person name="Yao R."/>
            <person name="Zheng S."/>
        </authorList>
    </citation>
    <scope>NUCLEOTIDE SEQUENCE [LARGE SCALE GENOMIC DNA]</scope>
    <source>
        <strain evidence="1 2">ES3-24</strain>
    </source>
</reference>
<protein>
    <recommendedName>
        <fullName evidence="3">Radical SAM protein</fullName>
    </recommendedName>
</protein>
<organism evidence="1 2">
    <name type="scientific">Paenibacillus selenitireducens</name>
    <dbReference type="NCBI Taxonomy" id="1324314"/>
    <lineage>
        <taxon>Bacteria</taxon>
        <taxon>Bacillati</taxon>
        <taxon>Bacillota</taxon>
        <taxon>Bacilli</taxon>
        <taxon>Bacillales</taxon>
        <taxon>Paenibacillaceae</taxon>
        <taxon>Paenibacillus</taxon>
    </lineage>
</organism>